<keyword evidence="2" id="KW-1185">Reference proteome</keyword>
<organism evidence="1 2">
    <name type="scientific">Bugula neritina</name>
    <name type="common">Brown bryozoan</name>
    <name type="synonym">Sertularia neritina</name>
    <dbReference type="NCBI Taxonomy" id="10212"/>
    <lineage>
        <taxon>Eukaryota</taxon>
        <taxon>Metazoa</taxon>
        <taxon>Spiralia</taxon>
        <taxon>Lophotrochozoa</taxon>
        <taxon>Bryozoa</taxon>
        <taxon>Gymnolaemata</taxon>
        <taxon>Cheilostomatida</taxon>
        <taxon>Flustrina</taxon>
        <taxon>Buguloidea</taxon>
        <taxon>Bugulidae</taxon>
        <taxon>Bugula</taxon>
    </lineage>
</organism>
<dbReference type="OrthoDB" id="6275860at2759"/>
<evidence type="ECO:0000313" key="1">
    <source>
        <dbReference type="EMBL" id="KAF6017326.1"/>
    </source>
</evidence>
<protein>
    <submittedName>
        <fullName evidence="1">Uncharacterized protein</fullName>
    </submittedName>
</protein>
<dbReference type="AlphaFoldDB" id="A0A7J7IUW9"/>
<proteinExistence type="predicted"/>
<evidence type="ECO:0000313" key="2">
    <source>
        <dbReference type="Proteomes" id="UP000593567"/>
    </source>
</evidence>
<comment type="caution">
    <text evidence="1">The sequence shown here is derived from an EMBL/GenBank/DDBJ whole genome shotgun (WGS) entry which is preliminary data.</text>
</comment>
<dbReference type="Proteomes" id="UP000593567">
    <property type="component" value="Unassembled WGS sequence"/>
</dbReference>
<reference evidence="1" key="1">
    <citation type="submission" date="2020-06" db="EMBL/GenBank/DDBJ databases">
        <title>Draft genome of Bugula neritina, a colonial animal packing powerful symbionts and potential medicines.</title>
        <authorList>
            <person name="Rayko M."/>
        </authorList>
    </citation>
    <scope>NUCLEOTIDE SEQUENCE [LARGE SCALE GENOMIC DNA]</scope>
    <source>
        <strain evidence="1">Kwan_BN1</strain>
    </source>
</reference>
<sequence length="363" mass="40836">MSFRVKHQRARKLFISQALSHPKCPKSMDIIDRGGEGIKFTANTSSPDNLVRWWMRTIREAYPDSKPHDEGKYGHNITIPITTGVGMKLNKHTGELKLKGANHWEWFTTHIDALFDCSPDLATSKDGASEMIERSLGIQGIAVGTLIGQIPDCGCIKEGPLFTYTLWKSLLDYWFRMGSVVTIVTPQIDAERLSDILLIMLKNRGAGFMARLYIQEKCDGDVKFEKIKAVAVRILEAMKNSQTGKKMFSEEKIAWAAIELKVALQPFATSCNFIGMSRGGEAEIYTTSAKFHKTHFVSKTKDTVNFHRMQVVEYEQLYLEPLGMQYLSDTVNGGSSMVSHWQSLSTIGPRSRSMRSLKSSKSH</sequence>
<name>A0A7J7IUW9_BUGNE</name>
<gene>
    <name evidence="1" type="ORF">EB796_024393</name>
</gene>
<dbReference type="EMBL" id="VXIV02003414">
    <property type="protein sequence ID" value="KAF6017326.1"/>
    <property type="molecule type" value="Genomic_DNA"/>
</dbReference>
<accession>A0A7J7IUW9</accession>